<dbReference type="InterPro" id="IPR036736">
    <property type="entry name" value="ACP-like_sf"/>
</dbReference>
<evidence type="ECO:0000256" key="2">
    <source>
        <dbReference type="ARBA" id="ARBA00022553"/>
    </source>
</evidence>
<dbReference type="FunFam" id="3.30.559.30:FF:000002">
    <property type="entry name" value="Nonribosomal peptide synthase Pes1"/>
    <property type="match status" value="1"/>
</dbReference>
<evidence type="ECO:0000256" key="3">
    <source>
        <dbReference type="ARBA" id="ARBA00022598"/>
    </source>
</evidence>
<dbReference type="Gene3D" id="3.40.50.980">
    <property type="match status" value="2"/>
</dbReference>
<dbReference type="CDD" id="cd19534">
    <property type="entry name" value="E_NRPS"/>
    <property type="match status" value="1"/>
</dbReference>
<dbReference type="PANTHER" id="PTHR45398:SF1">
    <property type="entry name" value="ENZYME, PUTATIVE (JCVI)-RELATED"/>
    <property type="match status" value="1"/>
</dbReference>
<evidence type="ECO:0000259" key="5">
    <source>
        <dbReference type="PROSITE" id="PS50075"/>
    </source>
</evidence>
<dbReference type="CDD" id="cd19542">
    <property type="entry name" value="CT_NRPS-like"/>
    <property type="match status" value="1"/>
</dbReference>
<evidence type="ECO:0000313" key="6">
    <source>
        <dbReference type="EMBL" id="SPJ78216.1"/>
    </source>
</evidence>
<keyword evidence="1" id="KW-0596">Phosphopantetheine</keyword>
<dbReference type="InterPro" id="IPR000873">
    <property type="entry name" value="AMP-dep_synth/lig_dom"/>
</dbReference>
<protein>
    <recommendedName>
        <fullName evidence="5">Carrier domain-containing protein</fullName>
    </recommendedName>
</protein>
<keyword evidence="3" id="KW-0436">Ligase</keyword>
<dbReference type="Pfam" id="PF00668">
    <property type="entry name" value="Condensation"/>
    <property type="match status" value="3"/>
</dbReference>
<dbReference type="InterPro" id="IPR001242">
    <property type="entry name" value="Condensation_dom"/>
</dbReference>
<dbReference type="NCBIfam" id="TIGR01733">
    <property type="entry name" value="AA-adenyl-dom"/>
    <property type="match status" value="1"/>
</dbReference>
<accession>A0AAE8SIL2</accession>
<evidence type="ECO:0000313" key="7">
    <source>
        <dbReference type="Proteomes" id="UP001187734"/>
    </source>
</evidence>
<organism evidence="6 7">
    <name type="scientific">Fusarium torulosum</name>
    <dbReference type="NCBI Taxonomy" id="33205"/>
    <lineage>
        <taxon>Eukaryota</taxon>
        <taxon>Fungi</taxon>
        <taxon>Dikarya</taxon>
        <taxon>Ascomycota</taxon>
        <taxon>Pezizomycotina</taxon>
        <taxon>Sordariomycetes</taxon>
        <taxon>Hypocreomycetidae</taxon>
        <taxon>Hypocreales</taxon>
        <taxon>Nectriaceae</taxon>
        <taxon>Fusarium</taxon>
    </lineage>
</organism>
<dbReference type="CDD" id="cd05918">
    <property type="entry name" value="A_NRPS_SidN3_like"/>
    <property type="match status" value="1"/>
</dbReference>
<dbReference type="Gene3D" id="3.30.300.30">
    <property type="match status" value="1"/>
</dbReference>
<dbReference type="Pfam" id="PF00501">
    <property type="entry name" value="AMP-binding"/>
    <property type="match status" value="1"/>
</dbReference>
<evidence type="ECO:0000256" key="1">
    <source>
        <dbReference type="ARBA" id="ARBA00022450"/>
    </source>
</evidence>
<comment type="similarity">
    <text evidence="4">Belongs to the NRP synthetase family.</text>
</comment>
<dbReference type="Gene3D" id="1.10.1200.10">
    <property type="entry name" value="ACP-like"/>
    <property type="match status" value="1"/>
</dbReference>
<dbReference type="Gene3D" id="3.30.559.30">
    <property type="entry name" value="Nonribosomal peptide synthetase, condensation domain"/>
    <property type="match status" value="2"/>
</dbReference>
<reference evidence="6" key="1">
    <citation type="submission" date="2018-03" db="EMBL/GenBank/DDBJ databases">
        <authorList>
            <person name="Guldener U."/>
        </authorList>
    </citation>
    <scope>NUCLEOTIDE SEQUENCE</scope>
</reference>
<feature type="domain" description="Carrier" evidence="5">
    <location>
        <begin position="54"/>
        <end position="130"/>
    </location>
</feature>
<dbReference type="EMBL" id="ONZP01000222">
    <property type="protein sequence ID" value="SPJ78216.1"/>
    <property type="molecule type" value="Genomic_DNA"/>
</dbReference>
<dbReference type="SUPFAM" id="SSF52777">
    <property type="entry name" value="CoA-dependent acyltransferases"/>
    <property type="match status" value="4"/>
</dbReference>
<sequence length="1455" mass="161201">MAKKLPAYMIPTICWEMDHMPLSSTGKTDSQALRSMASATSASLVVASRTVKRVPTTDAERILRDVWGDTLNIEPSSIGLDDSFFRLGGDSITAMRVSSSARAQGLWVAVAQILREKSISRILASNENNQKSSSVVPIPLELVAGQSFPLSPIQKLYFSTQIDPRISFDQAFFLKLKRRVSHGELCDALKTLIIQHSVLHTRFRKTSPGVWEQILSDDFDASFYVQYEKCPDETGVSVLVAGARERLDIENGPLLSSILIDDGEDNFQRLFISVHHLVVDLVSWRILLQQLKEILIHGVSPIQSSLRFPSWTRMQRSYAIEHLDSKYELPFTPSPPMLSYWGLDANHTTSRMPQTLDFSLSETITSTILGECNGAFQTQPVELMISALVYSFNKAFPDRGIPAVFNESHGREAWDDSIDISQTVGWFTTLYPIQLSIDSDIEGVPEFVRRTKDVMRSIPRNGWDYFTSCLSTSDKAIDFISQLPSEITFNYAGLYQQMGRKDALFESIPLPEGSNPPSLTKYQRSSLFDVLVQASNGQLQVMMVYDEALLHQDGIKLWMHHYEHTLTTIGSEFTTRVAEWTLADFPGVFESYSEMDRFIHMTIPNMDILPQQVEDIFPCAPVQEGMLLSQMKNPENYQTAFEVEFSINPNGIPLKIERIRDAWCDVVRKHALLRAVIVEGGSGGHSHIHVVLKDPVPDIEVQDVNGQHFQFLNNTHDEDRKSMPIARLQHRLLIVGQSPTAARLVFEMNHVITDAHSKSILINDLRAALDGNLDPRCPSYKDFISYIGKASHEQGLAYWRSTGSKEMVTEVPDIEFPQLRRFCAENEVTPATVLQLAWSAVLNLYTGSTCPFFGVLSPGRDVPIDRVNDIFGPFIGMLPCKAPQTPDTTLKVLLQALQKDYLQGLSHQAVSLAEIHNLLGLGSSSLFNSVVTLQKVVKWTGAESSAVKVDALSGEDPTEYDIWVQAIDSDEAFEVIIVNRSDFLGSERSRVASSLSKALSGIISDASSTLSSFDCLSEQDRQCIWAWNRTLPEAAKTSVRGLIEAKTREQPDRPAIDSWDGKFTYSELESEASSLSMKLLHSGAEKGSLIPIFSDKSRWAIVAFLAIMKIGAAFVLLDTALPTQRLHTMLDKTGSPILLATESTLLRAQSMADKIVLVGPTSSLSHSIHPQRLPATDPASSLYAVFTSGTTGEPKGVLVSGRSFASAIQHQAQRMGYCSSSRVFDFASYAFDVSISNILFTLTAGACLCIPSEDDRKNSLTNSINSFSTNFIDLTPAVSRLIDSSEVPGVKTLILGGESLMASDVSRWPAHVRVINTYGPAECTPTSTIFNLNNRRDDEDIVIGTGAGAVTWIVNPENHQILTPVGTPEELLIEGPINDGHGYLSNPQATNNAFIKDPSWLVRGGGENYPGRGGCLYKTGDLVRYNKNGELHFLGRKDQQIKIRGQRVELGEIEH</sequence>
<dbReference type="InterPro" id="IPR006162">
    <property type="entry name" value="Ppantetheine_attach_site"/>
</dbReference>
<dbReference type="GO" id="GO:0016874">
    <property type="term" value="F:ligase activity"/>
    <property type="evidence" value="ECO:0007669"/>
    <property type="project" value="UniProtKB-KW"/>
</dbReference>
<dbReference type="SUPFAM" id="SSF56801">
    <property type="entry name" value="Acetyl-CoA synthetase-like"/>
    <property type="match status" value="2"/>
</dbReference>
<dbReference type="InterPro" id="IPR045851">
    <property type="entry name" value="AMP-bd_C_sf"/>
</dbReference>
<dbReference type="PANTHER" id="PTHR45398">
    <property type="match status" value="1"/>
</dbReference>
<dbReference type="InterPro" id="IPR023213">
    <property type="entry name" value="CAT-like_dom_sf"/>
</dbReference>
<dbReference type="Pfam" id="PF00550">
    <property type="entry name" value="PP-binding"/>
    <property type="match status" value="1"/>
</dbReference>
<keyword evidence="2" id="KW-0597">Phosphoprotein</keyword>
<dbReference type="Gene3D" id="3.30.559.10">
    <property type="entry name" value="Chloramphenicol acetyltransferase-like domain"/>
    <property type="match status" value="2"/>
</dbReference>
<proteinExistence type="inferred from homology"/>
<keyword evidence="7" id="KW-1185">Reference proteome</keyword>
<dbReference type="Proteomes" id="UP001187734">
    <property type="component" value="Unassembled WGS sequence"/>
</dbReference>
<dbReference type="PROSITE" id="PS00012">
    <property type="entry name" value="PHOSPHOPANTETHEINE"/>
    <property type="match status" value="1"/>
</dbReference>
<dbReference type="Gene3D" id="2.30.38.10">
    <property type="entry name" value="Luciferase, Domain 3"/>
    <property type="match status" value="1"/>
</dbReference>
<dbReference type="SUPFAM" id="SSF47336">
    <property type="entry name" value="ACP-like"/>
    <property type="match status" value="1"/>
</dbReference>
<evidence type="ECO:0000256" key="4">
    <source>
        <dbReference type="ARBA" id="ARBA00029454"/>
    </source>
</evidence>
<comment type="caution">
    <text evidence="6">The sequence shown here is derived from an EMBL/GenBank/DDBJ whole genome shotgun (WGS) entry which is preliminary data.</text>
</comment>
<dbReference type="InterPro" id="IPR009081">
    <property type="entry name" value="PP-bd_ACP"/>
</dbReference>
<gene>
    <name evidence="6" type="ORF">FTOL_06605</name>
</gene>
<name>A0AAE8SIL2_9HYPO</name>
<dbReference type="InterPro" id="IPR010071">
    <property type="entry name" value="AA_adenyl_dom"/>
</dbReference>
<dbReference type="PROSITE" id="PS50075">
    <property type="entry name" value="CARRIER"/>
    <property type="match status" value="1"/>
</dbReference>